<protein>
    <submittedName>
        <fullName evidence="2">Conjugal transfer protein TraD</fullName>
    </submittedName>
</protein>
<evidence type="ECO:0000313" key="2">
    <source>
        <dbReference type="EMBL" id="MBD8084572.1"/>
    </source>
</evidence>
<feature type="region of interest" description="Disordered" evidence="1">
    <location>
        <begin position="27"/>
        <end position="74"/>
    </location>
</feature>
<sequence length="203" mass="23119">METVIIICLLIVIFLLMQDKAANKKIFDPSSPCEDKKNKHPSVMGEPKRLILNRHQSDSSEPEKKYSETASERLNVEDSKEERYFQIPNEDLDKVFSGPVDLEEEEEEWKKYGFTVDSANLAQGVTFEEFDDAGRLLRSDPLRPIEKDAAVHLFSKIQGTELFNLLESSINGVSVKIATLLDNSFSKGDIKKDVTEFDINEFI</sequence>
<proteinExistence type="predicted"/>
<evidence type="ECO:0000256" key="1">
    <source>
        <dbReference type="SAM" id="MobiDB-lite"/>
    </source>
</evidence>
<feature type="compositionally biased region" description="Basic and acidic residues" evidence="1">
    <location>
        <begin position="55"/>
        <end position="74"/>
    </location>
</feature>
<accession>A0ABR8ZGZ8</accession>
<organism evidence="2 3">
    <name type="scientific">Chryseobacterium caseinilyticum</name>
    <dbReference type="NCBI Taxonomy" id="2771428"/>
    <lineage>
        <taxon>Bacteria</taxon>
        <taxon>Pseudomonadati</taxon>
        <taxon>Bacteroidota</taxon>
        <taxon>Flavobacteriia</taxon>
        <taxon>Flavobacteriales</taxon>
        <taxon>Weeksellaceae</taxon>
        <taxon>Chryseobacterium group</taxon>
        <taxon>Chryseobacterium</taxon>
    </lineage>
</organism>
<reference evidence="2 3" key="1">
    <citation type="submission" date="2020-09" db="EMBL/GenBank/DDBJ databases">
        <title>Genome seq and assembly of Chryseobacterium sp.</title>
        <authorList>
            <person name="Chhetri G."/>
        </authorList>
    </citation>
    <scope>NUCLEOTIDE SEQUENCE [LARGE SCALE GENOMIC DNA]</scope>
    <source>
        <strain evidence="2 3">GCR10</strain>
    </source>
</reference>
<dbReference type="RefSeq" id="WP_191738444.1">
    <property type="nucleotide sequence ID" value="NZ_JACYFS010000012.1"/>
</dbReference>
<dbReference type="Proteomes" id="UP000637299">
    <property type="component" value="Unassembled WGS sequence"/>
</dbReference>
<evidence type="ECO:0000313" key="3">
    <source>
        <dbReference type="Proteomes" id="UP000637299"/>
    </source>
</evidence>
<gene>
    <name evidence="2" type="ORF">IC610_19365</name>
</gene>
<name>A0ABR8ZGZ8_9FLAO</name>
<feature type="compositionally biased region" description="Basic and acidic residues" evidence="1">
    <location>
        <begin position="27"/>
        <end position="37"/>
    </location>
</feature>
<dbReference type="EMBL" id="JACYFS010000012">
    <property type="protein sequence ID" value="MBD8084572.1"/>
    <property type="molecule type" value="Genomic_DNA"/>
</dbReference>
<comment type="caution">
    <text evidence="2">The sequence shown here is derived from an EMBL/GenBank/DDBJ whole genome shotgun (WGS) entry which is preliminary data.</text>
</comment>
<keyword evidence="3" id="KW-1185">Reference proteome</keyword>